<proteinExistence type="predicted"/>
<dbReference type="InParanoid" id="A0A0C3INL2"/>
<dbReference type="HOGENOM" id="CLU_2813456_0_0_1"/>
<reference evidence="1 2" key="1">
    <citation type="submission" date="2014-04" db="EMBL/GenBank/DDBJ databases">
        <authorList>
            <consortium name="DOE Joint Genome Institute"/>
            <person name="Kuo A."/>
            <person name="Kohler A."/>
            <person name="Costa M.D."/>
            <person name="Nagy L.G."/>
            <person name="Floudas D."/>
            <person name="Copeland A."/>
            <person name="Barry K.W."/>
            <person name="Cichocki N."/>
            <person name="Veneault-Fourrey C."/>
            <person name="LaButti K."/>
            <person name="Lindquist E.A."/>
            <person name="Lipzen A."/>
            <person name="Lundell T."/>
            <person name="Morin E."/>
            <person name="Murat C."/>
            <person name="Sun H."/>
            <person name="Tunlid A."/>
            <person name="Henrissat B."/>
            <person name="Grigoriev I.V."/>
            <person name="Hibbett D.S."/>
            <person name="Martin F."/>
            <person name="Nordberg H.P."/>
            <person name="Cantor M.N."/>
            <person name="Hua S.X."/>
        </authorList>
    </citation>
    <scope>NUCLEOTIDE SEQUENCE [LARGE SCALE GENOMIC DNA]</scope>
    <source>
        <strain evidence="1 2">Marx 270</strain>
    </source>
</reference>
<keyword evidence="2" id="KW-1185">Reference proteome</keyword>
<dbReference type="Proteomes" id="UP000054217">
    <property type="component" value="Unassembled WGS sequence"/>
</dbReference>
<protein>
    <submittedName>
        <fullName evidence="1">Uncharacterized protein</fullName>
    </submittedName>
</protein>
<evidence type="ECO:0000313" key="1">
    <source>
        <dbReference type="EMBL" id="KIN98557.1"/>
    </source>
</evidence>
<gene>
    <name evidence="1" type="ORF">M404DRAFT_1005235</name>
</gene>
<dbReference type="EMBL" id="KN832014">
    <property type="protein sequence ID" value="KIN98557.1"/>
    <property type="molecule type" value="Genomic_DNA"/>
</dbReference>
<reference evidence="2" key="2">
    <citation type="submission" date="2015-01" db="EMBL/GenBank/DDBJ databases">
        <title>Evolutionary Origins and Diversification of the Mycorrhizal Mutualists.</title>
        <authorList>
            <consortium name="DOE Joint Genome Institute"/>
            <consortium name="Mycorrhizal Genomics Consortium"/>
            <person name="Kohler A."/>
            <person name="Kuo A."/>
            <person name="Nagy L.G."/>
            <person name="Floudas D."/>
            <person name="Copeland A."/>
            <person name="Barry K.W."/>
            <person name="Cichocki N."/>
            <person name="Veneault-Fourrey C."/>
            <person name="LaButti K."/>
            <person name="Lindquist E.A."/>
            <person name="Lipzen A."/>
            <person name="Lundell T."/>
            <person name="Morin E."/>
            <person name="Murat C."/>
            <person name="Riley R."/>
            <person name="Ohm R."/>
            <person name="Sun H."/>
            <person name="Tunlid A."/>
            <person name="Henrissat B."/>
            <person name="Grigoriev I.V."/>
            <person name="Hibbett D.S."/>
            <person name="Martin F."/>
        </authorList>
    </citation>
    <scope>NUCLEOTIDE SEQUENCE [LARGE SCALE GENOMIC DNA]</scope>
    <source>
        <strain evidence="2">Marx 270</strain>
    </source>
</reference>
<dbReference type="AlphaFoldDB" id="A0A0C3INL2"/>
<evidence type="ECO:0000313" key="2">
    <source>
        <dbReference type="Proteomes" id="UP000054217"/>
    </source>
</evidence>
<accession>A0A0C3INL2</accession>
<name>A0A0C3INL2_PISTI</name>
<organism evidence="1 2">
    <name type="scientific">Pisolithus tinctorius Marx 270</name>
    <dbReference type="NCBI Taxonomy" id="870435"/>
    <lineage>
        <taxon>Eukaryota</taxon>
        <taxon>Fungi</taxon>
        <taxon>Dikarya</taxon>
        <taxon>Basidiomycota</taxon>
        <taxon>Agaricomycotina</taxon>
        <taxon>Agaricomycetes</taxon>
        <taxon>Agaricomycetidae</taxon>
        <taxon>Boletales</taxon>
        <taxon>Sclerodermatineae</taxon>
        <taxon>Pisolithaceae</taxon>
        <taxon>Pisolithus</taxon>
    </lineage>
</organism>
<sequence length="67" mass="8005">MRRVWLMEVPAVFIPYHSAFLQQKVMPREPEHKSSEVILVKEFSLLRTYLQQHSSVDPDFLHTILVR</sequence>